<organism evidence="2 3">
    <name type="scientific">Desulfocicer vacuolatum DSM 3385</name>
    <dbReference type="NCBI Taxonomy" id="1121400"/>
    <lineage>
        <taxon>Bacteria</taxon>
        <taxon>Pseudomonadati</taxon>
        <taxon>Thermodesulfobacteriota</taxon>
        <taxon>Desulfobacteria</taxon>
        <taxon>Desulfobacterales</taxon>
        <taxon>Desulfobacteraceae</taxon>
        <taxon>Desulfocicer</taxon>
    </lineage>
</organism>
<gene>
    <name evidence="2" type="ORF">SAMN02746065_1616</name>
</gene>
<evidence type="ECO:0000313" key="2">
    <source>
        <dbReference type="EMBL" id="SMD14967.1"/>
    </source>
</evidence>
<dbReference type="STRING" id="1121400.SAMN02746065_1616"/>
<dbReference type="OrthoDB" id="8702396at2"/>
<evidence type="ECO:0008006" key="4">
    <source>
        <dbReference type="Google" id="ProtNLM"/>
    </source>
</evidence>
<keyword evidence="3" id="KW-1185">Reference proteome</keyword>
<proteinExistence type="predicted"/>
<accession>A0A1W2EZ24</accession>
<dbReference type="RefSeq" id="WP_084072100.1">
    <property type="nucleotide sequence ID" value="NZ_FWXY01000061.1"/>
</dbReference>
<dbReference type="AlphaFoldDB" id="A0A1W2EZ24"/>
<feature type="coiled-coil region" evidence="1">
    <location>
        <begin position="73"/>
        <end position="107"/>
    </location>
</feature>
<dbReference type="EMBL" id="FWXY01000061">
    <property type="protein sequence ID" value="SMD14967.1"/>
    <property type="molecule type" value="Genomic_DNA"/>
</dbReference>
<sequence length="139" mass="16336">MAVHLSDNDIETIVKIIDGWSRSEKLTWDNLILAAQMRLLRKYSRQALSRHDRIKKAYSLKKQFLSTGSDSKSEFKSVELQKAMERIDRLKAENERLKDENNSLLEQFARWAYNAHTRGLDEAFLNRALMPINRKKTKI</sequence>
<dbReference type="Proteomes" id="UP000192418">
    <property type="component" value="Unassembled WGS sequence"/>
</dbReference>
<protein>
    <recommendedName>
        <fullName evidence="4">Transposase</fullName>
    </recommendedName>
</protein>
<keyword evidence="1" id="KW-0175">Coiled coil</keyword>
<name>A0A1W2EZ24_9BACT</name>
<reference evidence="2 3" key="1">
    <citation type="submission" date="2017-04" db="EMBL/GenBank/DDBJ databases">
        <authorList>
            <person name="Afonso C.L."/>
            <person name="Miller P.J."/>
            <person name="Scott M.A."/>
            <person name="Spackman E."/>
            <person name="Goraichik I."/>
            <person name="Dimitrov K.M."/>
            <person name="Suarez D.L."/>
            <person name="Swayne D.E."/>
        </authorList>
    </citation>
    <scope>NUCLEOTIDE SEQUENCE [LARGE SCALE GENOMIC DNA]</scope>
    <source>
        <strain evidence="2 3">DSM 3385</strain>
    </source>
</reference>
<evidence type="ECO:0000313" key="3">
    <source>
        <dbReference type="Proteomes" id="UP000192418"/>
    </source>
</evidence>
<evidence type="ECO:0000256" key="1">
    <source>
        <dbReference type="SAM" id="Coils"/>
    </source>
</evidence>